<dbReference type="InterPro" id="IPR032710">
    <property type="entry name" value="NTF2-like_dom_sf"/>
</dbReference>
<reference evidence="2 3" key="1">
    <citation type="submission" date="2018-11" db="EMBL/GenBank/DDBJ databases">
        <title>Complete genome sequence of Leptospira kmetyi isolate LS 001/16 from soil sample associated with a leptospirosis patient in Kelantan.</title>
        <authorList>
            <person name="Muhammad Yusoff F."/>
            <person name="Muhammad Yusoff S."/>
            <person name="Ahmad M.N."/>
            <person name="Yusof N.Y."/>
            <person name="Aziah I."/>
        </authorList>
    </citation>
    <scope>NUCLEOTIDE SEQUENCE [LARGE SCALE GENOMIC DNA]</scope>
    <source>
        <strain evidence="2 3">LS 001/16</strain>
    </source>
</reference>
<evidence type="ECO:0000313" key="3">
    <source>
        <dbReference type="Proteomes" id="UP000276407"/>
    </source>
</evidence>
<dbReference type="KEGG" id="lkm:EFP84_16685"/>
<evidence type="ECO:0000313" key="2">
    <source>
        <dbReference type="EMBL" id="AYV56976.1"/>
    </source>
</evidence>
<dbReference type="SUPFAM" id="SSF54427">
    <property type="entry name" value="NTF2-like"/>
    <property type="match status" value="1"/>
</dbReference>
<dbReference type="InterPro" id="IPR037401">
    <property type="entry name" value="SnoaL-like"/>
</dbReference>
<name>A0AAD0UQQ8_9LEPT</name>
<dbReference type="EMBL" id="CP033614">
    <property type="protein sequence ID" value="AYV56976.1"/>
    <property type="molecule type" value="Genomic_DNA"/>
</dbReference>
<evidence type="ECO:0000259" key="1">
    <source>
        <dbReference type="Pfam" id="PF12680"/>
    </source>
</evidence>
<proteinExistence type="predicted"/>
<dbReference type="Gene3D" id="3.10.450.50">
    <property type="match status" value="1"/>
</dbReference>
<accession>A0AAD0UQQ8</accession>
<gene>
    <name evidence="2" type="ORF">EFP84_16685</name>
</gene>
<sequence>MTNKEKAISFLQMAGSGNVRAAYDQFIAENFIHHNQYFKGDRNSLLVAMEEAHKASPNKQIEIKQSFEDGNTVITHSLVVRQNSEEPNIAVVHIFRFEKGKAAELWDLGQLLAKDSPNENGAF</sequence>
<dbReference type="RefSeq" id="WP_123180086.1">
    <property type="nucleotide sequence ID" value="NZ_CP033614.1"/>
</dbReference>
<organism evidence="2 3">
    <name type="scientific">Leptospira kmetyi</name>
    <dbReference type="NCBI Taxonomy" id="408139"/>
    <lineage>
        <taxon>Bacteria</taxon>
        <taxon>Pseudomonadati</taxon>
        <taxon>Spirochaetota</taxon>
        <taxon>Spirochaetia</taxon>
        <taxon>Leptospirales</taxon>
        <taxon>Leptospiraceae</taxon>
        <taxon>Leptospira</taxon>
    </lineage>
</organism>
<dbReference type="Pfam" id="PF12680">
    <property type="entry name" value="SnoaL_2"/>
    <property type="match status" value="1"/>
</dbReference>
<dbReference type="Proteomes" id="UP000276407">
    <property type="component" value="Chromosome 1"/>
</dbReference>
<protein>
    <submittedName>
        <fullName evidence="2">Nuclear transport factor 2 family protein</fullName>
    </submittedName>
</protein>
<dbReference type="AlphaFoldDB" id="A0AAD0UQQ8"/>
<feature type="domain" description="SnoaL-like" evidence="1">
    <location>
        <begin position="10"/>
        <end position="104"/>
    </location>
</feature>